<evidence type="ECO:0000259" key="1">
    <source>
        <dbReference type="Pfam" id="PF01966"/>
    </source>
</evidence>
<dbReference type="SUPFAM" id="SSF109604">
    <property type="entry name" value="HD-domain/PDEase-like"/>
    <property type="match status" value="1"/>
</dbReference>
<dbReference type="InterPro" id="IPR052567">
    <property type="entry name" value="OP_Dioxygenase"/>
</dbReference>
<dbReference type="Gene3D" id="1.10.3210.10">
    <property type="entry name" value="Hypothetical protein af1432"/>
    <property type="match status" value="1"/>
</dbReference>
<proteinExistence type="predicted"/>
<gene>
    <name evidence="2" type="ORF">ACFPP7_02695</name>
</gene>
<protein>
    <submittedName>
        <fullName evidence="2">Phosphonate degradation HD-domain oxygenase</fullName>
    </submittedName>
</protein>
<dbReference type="PANTHER" id="PTHR40202:SF1">
    <property type="entry name" value="HD DOMAIN-CONTAINING PROTEIN"/>
    <property type="match status" value="1"/>
</dbReference>
<accession>A0ABW0Q6B9</accession>
<dbReference type="Proteomes" id="UP001596084">
    <property type="component" value="Unassembled WGS sequence"/>
</dbReference>
<evidence type="ECO:0000313" key="2">
    <source>
        <dbReference type="EMBL" id="MFC5519829.1"/>
    </source>
</evidence>
<dbReference type="RefSeq" id="WP_068835973.1">
    <property type="nucleotide sequence ID" value="NZ_JBHSMX010000004.1"/>
</dbReference>
<dbReference type="Pfam" id="PF01966">
    <property type="entry name" value="HD"/>
    <property type="match status" value="1"/>
</dbReference>
<dbReference type="EMBL" id="JBHSMX010000004">
    <property type="protein sequence ID" value="MFC5519829.1"/>
    <property type="molecule type" value="Genomic_DNA"/>
</dbReference>
<dbReference type="InterPro" id="IPR017670">
    <property type="entry name" value="Phosphonate_degrad-assoc"/>
</dbReference>
<comment type="caution">
    <text evidence="2">The sequence shown here is derived from an EMBL/GenBank/DDBJ whole genome shotgun (WGS) entry which is preliminary data.</text>
</comment>
<dbReference type="PANTHER" id="PTHR40202">
    <property type="match status" value="1"/>
</dbReference>
<evidence type="ECO:0000313" key="3">
    <source>
        <dbReference type="Proteomes" id="UP001596084"/>
    </source>
</evidence>
<name>A0ABW0Q6B9_9BURK</name>
<organism evidence="2 3">
    <name type="scientific">Polaromonas jejuensis</name>
    <dbReference type="NCBI Taxonomy" id="457502"/>
    <lineage>
        <taxon>Bacteria</taxon>
        <taxon>Pseudomonadati</taxon>
        <taxon>Pseudomonadota</taxon>
        <taxon>Betaproteobacteria</taxon>
        <taxon>Burkholderiales</taxon>
        <taxon>Comamonadaceae</taxon>
        <taxon>Polaromonas</taxon>
    </lineage>
</organism>
<dbReference type="InterPro" id="IPR006674">
    <property type="entry name" value="HD_domain"/>
</dbReference>
<keyword evidence="3" id="KW-1185">Reference proteome</keyword>
<feature type="domain" description="HD" evidence="1">
    <location>
        <begin position="29"/>
        <end position="104"/>
    </location>
</feature>
<sequence length="187" mass="20309">MALTFPDIERLFEERGGEQYSGEPVTQLEHALQTAALGEAEGASDELVTAALLHDLGHLLHDFGETPSLRGVDDVHQYRALPFLRGLFADAVLDAIKLHVDAKRYLCTTRPDYFASLSADSKRSLALQGGIFSAQQAEAFIGQPGAEGAVRLRIWDDLAKDANKITPPLAHYLARAQRCALRSGLAA</sequence>
<dbReference type="NCBIfam" id="TIGR03276">
    <property type="entry name" value="Phn-HD"/>
    <property type="match status" value="1"/>
</dbReference>
<reference evidence="3" key="1">
    <citation type="journal article" date="2019" name="Int. J. Syst. Evol. Microbiol.">
        <title>The Global Catalogue of Microorganisms (GCM) 10K type strain sequencing project: providing services to taxonomists for standard genome sequencing and annotation.</title>
        <authorList>
            <consortium name="The Broad Institute Genomics Platform"/>
            <consortium name="The Broad Institute Genome Sequencing Center for Infectious Disease"/>
            <person name="Wu L."/>
            <person name="Ma J."/>
        </authorList>
    </citation>
    <scope>NUCLEOTIDE SEQUENCE [LARGE SCALE GENOMIC DNA]</scope>
    <source>
        <strain evidence="3">CGMCC 4.7277</strain>
    </source>
</reference>